<dbReference type="EMBL" id="CP000800">
    <property type="protein sequence ID" value="ABV21023.1"/>
    <property type="molecule type" value="Genomic_DNA"/>
</dbReference>
<dbReference type="AlphaFoldDB" id="A7ZR32"/>
<reference evidence="2" key="1">
    <citation type="journal article" date="2008" name="J. Bacteriol.">
        <title>The pangenome structure of Escherichia coli: comparative genomic analysis of E. coli commensal and pathogenic isolates.</title>
        <authorList>
            <person name="Rasko D.A."/>
            <person name="Rosovitz M.J."/>
            <person name="Myers G.S."/>
            <person name="Mongodin E.F."/>
            <person name="Fricke W.F."/>
            <person name="Gajer P."/>
            <person name="Crabtree J."/>
            <person name="Sebaihia M."/>
            <person name="Thomson N.R."/>
            <person name="Chaudhuri R."/>
            <person name="Henderson I.R."/>
            <person name="Sperandio V."/>
            <person name="Ravel J."/>
        </authorList>
    </citation>
    <scope>NUCLEOTIDE SEQUENCE [LARGE SCALE GENOMIC DNA]</scope>
    <source>
        <strain evidence="2">E24377A / ETEC</strain>
    </source>
</reference>
<accession>A7ZR32</accession>
<evidence type="ECO:0000313" key="2">
    <source>
        <dbReference type="Proteomes" id="UP000001122"/>
    </source>
</evidence>
<dbReference type="KEGG" id="ecw:EcE24377A_3252"/>
<name>A7ZR32_ECO24</name>
<evidence type="ECO:0000313" key="1">
    <source>
        <dbReference type="EMBL" id="ABV21023.1"/>
    </source>
</evidence>
<organism evidence="1 2">
    <name type="scientific">Escherichia coli O139:H28 (strain E24377A / ETEC)</name>
    <dbReference type="NCBI Taxonomy" id="331111"/>
    <lineage>
        <taxon>Bacteria</taxon>
        <taxon>Pseudomonadati</taxon>
        <taxon>Pseudomonadota</taxon>
        <taxon>Gammaproteobacteria</taxon>
        <taxon>Enterobacterales</taxon>
        <taxon>Enterobacteriaceae</taxon>
        <taxon>Escherichia</taxon>
    </lineage>
</organism>
<proteinExistence type="predicted"/>
<protein>
    <recommendedName>
        <fullName evidence="3">Phosphopantetheinyl transferase</fullName>
    </recommendedName>
</protein>
<dbReference type="Proteomes" id="UP000001122">
    <property type="component" value="Chromosome"/>
</dbReference>
<keyword evidence="2" id="KW-1185">Reference proteome</keyword>
<evidence type="ECO:0008006" key="3">
    <source>
        <dbReference type="Google" id="ProtNLM"/>
    </source>
</evidence>
<dbReference type="HOGENOM" id="CLU_2972156_0_0_6"/>
<gene>
    <name evidence="1" type="ordered locus">EcE24377A_3252</name>
</gene>
<sequence length="58" mass="6763">MCALSCRMRRERLIRPTKTCKFNILQDTCRPDKRSASGNFAFGEKKTRRAGLEISRKE</sequence>